<name>B6AAB3_CRYMR</name>
<dbReference type="VEuPathDB" id="CryptoDB:CMU_042270"/>
<sequence>MSGTERLEFLYDPKVLRDDDNEIYLLGTQIPRNLTEINDSSDEESVPPGIRNEELIKRLKEDPLVTIKSAELKHRKIIGEFNKKSSNRNKSVTRIHKRSFSRSPPLAFKKKTRIASNKHTKYKDQQYGKIDKEYKLREMLECGEILKKQRYDKFNGNFERSIDSDINVTIRGKQYIGEVHRQISDELLGSLGNRIKRLIKYKK</sequence>
<dbReference type="EMBL" id="DS989726">
    <property type="protein sequence ID" value="EEA05154.1"/>
    <property type="molecule type" value="Genomic_DNA"/>
</dbReference>
<dbReference type="GeneID" id="6994702"/>
<dbReference type="RefSeq" id="XP_002139503.1">
    <property type="nucleotide sequence ID" value="XM_002139467.1"/>
</dbReference>
<evidence type="ECO:0000313" key="1">
    <source>
        <dbReference type="EMBL" id="EEA05154.1"/>
    </source>
</evidence>
<dbReference type="OrthoDB" id="21123at2759"/>
<accession>B6AAB3</accession>
<gene>
    <name evidence="1" type="ORF">CMU_042270</name>
</gene>
<evidence type="ECO:0000313" key="2">
    <source>
        <dbReference type="Proteomes" id="UP000001460"/>
    </source>
</evidence>
<dbReference type="AlphaFoldDB" id="B6AAB3"/>
<dbReference type="Proteomes" id="UP000001460">
    <property type="component" value="Unassembled WGS sequence"/>
</dbReference>
<protein>
    <submittedName>
        <fullName evidence="1">Uncharacterized protein</fullName>
    </submittedName>
</protein>
<organism evidence="1 2">
    <name type="scientific">Cryptosporidium muris (strain RN66)</name>
    <dbReference type="NCBI Taxonomy" id="441375"/>
    <lineage>
        <taxon>Eukaryota</taxon>
        <taxon>Sar</taxon>
        <taxon>Alveolata</taxon>
        <taxon>Apicomplexa</taxon>
        <taxon>Conoidasida</taxon>
        <taxon>Coccidia</taxon>
        <taxon>Eucoccidiorida</taxon>
        <taxon>Eimeriorina</taxon>
        <taxon>Cryptosporidiidae</taxon>
        <taxon>Cryptosporidium</taxon>
    </lineage>
</organism>
<proteinExistence type="predicted"/>
<reference evidence="1" key="1">
    <citation type="submission" date="2008-06" db="EMBL/GenBank/DDBJ databases">
        <authorList>
            <person name="Lorenzi H."/>
            <person name="Inman J."/>
            <person name="Miller J."/>
            <person name="Schobel S."/>
            <person name="Amedeo P."/>
            <person name="Caler E.V."/>
            <person name="da Silva J."/>
        </authorList>
    </citation>
    <scope>NUCLEOTIDE SEQUENCE [LARGE SCALE GENOMIC DNA]</scope>
    <source>
        <strain evidence="1">RN66</strain>
    </source>
</reference>
<keyword evidence="2" id="KW-1185">Reference proteome</keyword>